<name>A0A2T5JFF4_9SPHI</name>
<dbReference type="InterPro" id="IPR016167">
    <property type="entry name" value="FAD-bd_PCMH_sub1"/>
</dbReference>
<gene>
    <name evidence="13" type="ORF">C8P68_101368</name>
</gene>
<dbReference type="InterPro" id="IPR017900">
    <property type="entry name" value="4Fe4S_Fe_S_CS"/>
</dbReference>
<evidence type="ECO:0000256" key="1">
    <source>
        <dbReference type="ARBA" id="ARBA00001974"/>
    </source>
</evidence>
<dbReference type="PANTHER" id="PTHR11748:SF111">
    <property type="entry name" value="D-LACTATE DEHYDROGENASE, MITOCHONDRIAL-RELATED"/>
    <property type="match status" value="1"/>
</dbReference>
<dbReference type="InterPro" id="IPR036318">
    <property type="entry name" value="FAD-bd_PCMH-like_sf"/>
</dbReference>
<evidence type="ECO:0000256" key="9">
    <source>
        <dbReference type="ARBA" id="ARBA00023014"/>
    </source>
</evidence>
<evidence type="ECO:0000256" key="8">
    <source>
        <dbReference type="ARBA" id="ARBA00023004"/>
    </source>
</evidence>
<dbReference type="Gene3D" id="3.30.70.2190">
    <property type="match status" value="1"/>
</dbReference>
<dbReference type="GO" id="GO:1903457">
    <property type="term" value="P:lactate catabolic process"/>
    <property type="evidence" value="ECO:0007669"/>
    <property type="project" value="TreeGrafter"/>
</dbReference>
<keyword evidence="5" id="KW-0274">FAD</keyword>
<evidence type="ECO:0000259" key="11">
    <source>
        <dbReference type="PROSITE" id="PS51379"/>
    </source>
</evidence>
<dbReference type="Gene3D" id="3.30.465.10">
    <property type="match status" value="1"/>
</dbReference>
<dbReference type="InterPro" id="IPR006094">
    <property type="entry name" value="Oxid_FAD_bind_N"/>
</dbReference>
<dbReference type="PROSITE" id="PS51379">
    <property type="entry name" value="4FE4S_FER_2"/>
    <property type="match status" value="1"/>
</dbReference>
<dbReference type="Gene3D" id="3.30.70.2740">
    <property type="match status" value="1"/>
</dbReference>
<comment type="cofactor">
    <cofactor evidence="1">
        <name>FAD</name>
        <dbReference type="ChEBI" id="CHEBI:57692"/>
    </cofactor>
</comment>
<protein>
    <recommendedName>
        <fullName evidence="10">D-lactate dehydrogenase (cytochrome)</fullName>
        <ecNumber evidence="10">1.1.2.4</ecNumber>
    </recommendedName>
</protein>
<evidence type="ECO:0000256" key="4">
    <source>
        <dbReference type="ARBA" id="ARBA00022723"/>
    </source>
</evidence>
<dbReference type="Gene3D" id="1.10.45.10">
    <property type="entry name" value="Vanillyl-alcohol Oxidase, Chain A, domain 4"/>
    <property type="match status" value="1"/>
</dbReference>
<keyword evidence="8" id="KW-0408">Iron</keyword>
<evidence type="ECO:0000256" key="7">
    <source>
        <dbReference type="ARBA" id="ARBA00023002"/>
    </source>
</evidence>
<dbReference type="Pfam" id="PF01565">
    <property type="entry name" value="FAD_binding_4"/>
    <property type="match status" value="1"/>
</dbReference>
<dbReference type="SUPFAM" id="SSF46548">
    <property type="entry name" value="alpha-helical ferredoxin"/>
    <property type="match status" value="1"/>
</dbReference>
<dbReference type="AlphaFoldDB" id="A0A2T5JFF4"/>
<dbReference type="InterPro" id="IPR004113">
    <property type="entry name" value="FAD-bd_oxidored_4_C"/>
</dbReference>
<keyword evidence="6" id="KW-0809">Transit peptide</keyword>
<feature type="domain" description="4Fe-4S ferredoxin-type" evidence="11">
    <location>
        <begin position="528"/>
        <end position="557"/>
    </location>
</feature>
<dbReference type="Pfam" id="PF02913">
    <property type="entry name" value="FAD-oxidase_C"/>
    <property type="match status" value="1"/>
</dbReference>
<dbReference type="InterPro" id="IPR004017">
    <property type="entry name" value="Cys_rich_dom"/>
</dbReference>
<comment type="caution">
    <text evidence="13">The sequence shown here is derived from an EMBL/GenBank/DDBJ whole genome shotgun (WGS) entry which is preliminary data.</text>
</comment>
<dbReference type="InterPro" id="IPR016166">
    <property type="entry name" value="FAD-bd_PCMH"/>
</dbReference>
<dbReference type="PROSITE" id="PS00198">
    <property type="entry name" value="4FE4S_FER_1"/>
    <property type="match status" value="1"/>
</dbReference>
<dbReference type="PANTHER" id="PTHR11748">
    <property type="entry name" value="D-LACTATE DEHYDROGENASE"/>
    <property type="match status" value="1"/>
</dbReference>
<feature type="domain" description="FAD-binding PCMH-type" evidence="12">
    <location>
        <begin position="34"/>
        <end position="262"/>
    </location>
</feature>
<dbReference type="InterPro" id="IPR016171">
    <property type="entry name" value="Vanillyl_alc_oxidase_C-sub2"/>
</dbReference>
<dbReference type="GO" id="GO:0051536">
    <property type="term" value="F:iron-sulfur cluster binding"/>
    <property type="evidence" value="ECO:0007669"/>
    <property type="project" value="UniProtKB-KW"/>
</dbReference>
<dbReference type="EMBL" id="QAOQ01000001">
    <property type="protein sequence ID" value="PTR01135.1"/>
    <property type="molecule type" value="Genomic_DNA"/>
</dbReference>
<dbReference type="GO" id="GO:0046872">
    <property type="term" value="F:metal ion binding"/>
    <property type="evidence" value="ECO:0007669"/>
    <property type="project" value="UniProtKB-KW"/>
</dbReference>
<dbReference type="OrthoDB" id="9767256at2"/>
<dbReference type="Proteomes" id="UP000244168">
    <property type="component" value="Unassembled WGS sequence"/>
</dbReference>
<dbReference type="GO" id="GO:0008720">
    <property type="term" value="F:D-lactate dehydrogenase (NAD+) activity"/>
    <property type="evidence" value="ECO:0007669"/>
    <property type="project" value="TreeGrafter"/>
</dbReference>
<dbReference type="SUPFAM" id="SSF56176">
    <property type="entry name" value="FAD-binding/transporter-associated domain-like"/>
    <property type="match status" value="1"/>
</dbReference>
<dbReference type="InterPro" id="IPR016169">
    <property type="entry name" value="FAD-bd_PCMH_sub2"/>
</dbReference>
<dbReference type="EC" id="1.1.2.4" evidence="10"/>
<dbReference type="Pfam" id="PF13183">
    <property type="entry name" value="Fer4_8"/>
    <property type="match status" value="1"/>
</dbReference>
<keyword evidence="14" id="KW-1185">Reference proteome</keyword>
<keyword evidence="3" id="KW-0285">Flavoprotein</keyword>
<sequence length="940" mass="103054">MKNIDQLLGAILPADSIKTRLIDRLAAAADASFYQLIPQAVVLPATEDEVRQLFHFSAQHRMPLVFRAGGTSLSGQAITDGLLVDVSRYWRSVRIEDGGKRVRVQPGVTGGLVNKVLKPHGRKIGPDPASIDAAMMGGILSNNASGMCCGVRDNAYHTMASIKFMLPTGQSFNTALPEDHERFRRECGALYHQLLLWRDQIAADTELQNRIRRKYRLKNTVGYALNAFIDHQEPLDILAHLMIGAEGTLGFIAEAVLNTIPDQPHKATGVCFFRDIEHACSAIVPLTNAGAAAIELMDRPALRSVEHQAGVPPQIATLPDGAAALLVEFQQDTPESLKALVEKFEELLPQLDLLHPANLTTDAYEIAALWKIRKGMFPSVGAVRKSGTSVILEDIAFPPERLGPAITDLQRLLANHGYTNAIIFGHAREGNIHFVVTQTLDTPSEVARYKAMMDEVVALVLERYDGSLKAEHGTGRNMAPFVEAEWGTEAYRIMASLKELADPDGLLNPGVIINPDPEAHLHNLKRLDPIEPEADRCIECGFCEHRCPSRDLTLTPRQRIVIRRALSRYEREGDRKAYDELTQQYQYDGLDTCAVDGMCATTCPVDINTGDLVKRLRARKNSRFSQWVALRAAKQFKVTTALVRTGVTSGHLAGKILGGKNLESMTSSLHKLWSAIPVWNRRLTPASGNIKLVAQPVNMRGEVIFFPSCIGRVMGTPGEDLSATFVRLSEKAGYQVLIPNQHDSLCCGQAFGSKGYPEASAYKANQAISKLYEISKNGEVPVVLDVSSCTYTLRHCRATLNDENRERYDKLVFLDSTEYLQRYILPHGGPIKKAERVVLHPVCASVKMGQDGLLAKVAAQLADEVIVPPNSGCCGMAGDRGFLFPELTHSATTKEAADVPQGCSGYYSTSRPCELALSDATGQDYQSILFLAEKCLGTKG</sequence>
<dbReference type="InterPro" id="IPR016164">
    <property type="entry name" value="FAD-linked_Oxase-like_C"/>
</dbReference>
<dbReference type="RefSeq" id="WP_107826554.1">
    <property type="nucleotide sequence ID" value="NZ_CP160205.1"/>
</dbReference>
<keyword evidence="9" id="KW-0411">Iron-sulfur</keyword>
<keyword evidence="4" id="KW-0479">Metal-binding</keyword>
<proteinExistence type="inferred from homology"/>
<evidence type="ECO:0000256" key="2">
    <source>
        <dbReference type="ARBA" id="ARBA00008000"/>
    </source>
</evidence>
<dbReference type="GO" id="GO:0004458">
    <property type="term" value="F:D-lactate dehydrogenase (cytochrome) activity"/>
    <property type="evidence" value="ECO:0007669"/>
    <property type="project" value="UniProtKB-EC"/>
</dbReference>
<dbReference type="Gene3D" id="1.10.1060.10">
    <property type="entry name" value="Alpha-helical ferredoxin"/>
    <property type="match status" value="1"/>
</dbReference>
<evidence type="ECO:0000256" key="3">
    <source>
        <dbReference type="ARBA" id="ARBA00022630"/>
    </source>
</evidence>
<dbReference type="Pfam" id="PF02754">
    <property type="entry name" value="CCG"/>
    <property type="match status" value="1"/>
</dbReference>
<reference evidence="13 14" key="1">
    <citation type="submission" date="2018-04" db="EMBL/GenBank/DDBJ databases">
        <title>Genomic Encyclopedia of Archaeal and Bacterial Type Strains, Phase II (KMG-II): from individual species to whole genera.</title>
        <authorList>
            <person name="Goeker M."/>
        </authorList>
    </citation>
    <scope>NUCLEOTIDE SEQUENCE [LARGE SCALE GENOMIC DNA]</scope>
    <source>
        <strain evidence="13 14">DSM 26809</strain>
    </source>
</reference>
<evidence type="ECO:0000256" key="5">
    <source>
        <dbReference type="ARBA" id="ARBA00022827"/>
    </source>
</evidence>
<organism evidence="13 14">
    <name type="scientific">Mucilaginibacter yixingensis</name>
    <dbReference type="NCBI Taxonomy" id="1295612"/>
    <lineage>
        <taxon>Bacteria</taxon>
        <taxon>Pseudomonadati</taxon>
        <taxon>Bacteroidota</taxon>
        <taxon>Sphingobacteriia</taxon>
        <taxon>Sphingobacteriales</taxon>
        <taxon>Sphingobacteriaceae</taxon>
        <taxon>Mucilaginibacter</taxon>
    </lineage>
</organism>
<evidence type="ECO:0000259" key="12">
    <source>
        <dbReference type="PROSITE" id="PS51387"/>
    </source>
</evidence>
<accession>A0A2T5JFF4</accession>
<evidence type="ECO:0000256" key="10">
    <source>
        <dbReference type="ARBA" id="ARBA00038897"/>
    </source>
</evidence>
<dbReference type="PROSITE" id="PS51387">
    <property type="entry name" value="FAD_PCMH"/>
    <property type="match status" value="1"/>
</dbReference>
<evidence type="ECO:0000256" key="6">
    <source>
        <dbReference type="ARBA" id="ARBA00022946"/>
    </source>
</evidence>
<dbReference type="InterPro" id="IPR009051">
    <property type="entry name" value="Helical_ferredxn"/>
</dbReference>
<dbReference type="Gene3D" id="3.30.43.10">
    <property type="entry name" value="Uridine Diphospho-n-acetylenolpyruvylglucosamine Reductase, domain 2"/>
    <property type="match status" value="1"/>
</dbReference>
<keyword evidence="7" id="KW-0560">Oxidoreductase</keyword>
<evidence type="ECO:0000313" key="14">
    <source>
        <dbReference type="Proteomes" id="UP000244168"/>
    </source>
</evidence>
<comment type="similarity">
    <text evidence="2">Belongs to the FAD-binding oxidoreductase/transferase type 4 family.</text>
</comment>
<dbReference type="InterPro" id="IPR017896">
    <property type="entry name" value="4Fe4S_Fe-S-bd"/>
</dbReference>
<dbReference type="SUPFAM" id="SSF55103">
    <property type="entry name" value="FAD-linked oxidases, C-terminal domain"/>
    <property type="match status" value="1"/>
</dbReference>
<evidence type="ECO:0000313" key="13">
    <source>
        <dbReference type="EMBL" id="PTR01135.1"/>
    </source>
</evidence>
<dbReference type="GO" id="GO:0071949">
    <property type="term" value="F:FAD binding"/>
    <property type="evidence" value="ECO:0007669"/>
    <property type="project" value="InterPro"/>
</dbReference>